<name>F5XT78_MICPN</name>
<gene>
    <name evidence="1" type="ordered locus">MLP_19360</name>
</gene>
<dbReference type="HOGENOM" id="CLU_2899203_0_0_11"/>
<dbReference type="KEGG" id="mph:MLP_19360"/>
<dbReference type="Proteomes" id="UP000007947">
    <property type="component" value="Chromosome"/>
</dbReference>
<accession>F5XT78</accession>
<keyword evidence="2" id="KW-1185">Reference proteome</keyword>
<proteinExistence type="predicted"/>
<reference evidence="1 2" key="1">
    <citation type="submission" date="2011-05" db="EMBL/GenBank/DDBJ databases">
        <title>Whole genome sequence of Microlunatus phosphovorus NM-1.</title>
        <authorList>
            <person name="Hosoyama A."/>
            <person name="Sasaki K."/>
            <person name="Harada T."/>
            <person name="Igarashi R."/>
            <person name="Kawakoshi A."/>
            <person name="Sasagawa M."/>
            <person name="Fukada J."/>
            <person name="Nakamura S."/>
            <person name="Katano Y."/>
            <person name="Hanada S."/>
            <person name="Kamagata Y."/>
            <person name="Nakamura N."/>
            <person name="Yamazaki S."/>
            <person name="Fujita N."/>
        </authorList>
    </citation>
    <scope>NUCLEOTIDE SEQUENCE [LARGE SCALE GENOMIC DNA]</scope>
    <source>
        <strain evidence="2">ATCC 700054 / DSM 10555 / JCM 9379 / NBRC 101784 / NCIMB 13414 / VKM Ac-1990 / NM-1</strain>
    </source>
</reference>
<sequence length="62" mass="7105">MLRVYILYAHQRGGISRTLTAEALEALEEFAPEYQRLIRIERLQGPAALMARMFELAPEQDG</sequence>
<organism evidence="1 2">
    <name type="scientific">Microlunatus phosphovorus (strain ATCC 700054 / DSM 10555 / JCM 9379 / NBRC 101784 / NCIMB 13414 / VKM Ac-1990 / NM-1)</name>
    <dbReference type="NCBI Taxonomy" id="1032480"/>
    <lineage>
        <taxon>Bacteria</taxon>
        <taxon>Bacillati</taxon>
        <taxon>Actinomycetota</taxon>
        <taxon>Actinomycetes</taxon>
        <taxon>Propionibacteriales</taxon>
        <taxon>Propionibacteriaceae</taxon>
        <taxon>Microlunatus</taxon>
    </lineage>
</organism>
<evidence type="ECO:0000313" key="1">
    <source>
        <dbReference type="EMBL" id="BAK34950.1"/>
    </source>
</evidence>
<dbReference type="RefSeq" id="WP_013862824.1">
    <property type="nucleotide sequence ID" value="NC_015635.1"/>
</dbReference>
<protein>
    <submittedName>
        <fullName evidence="1">Uncharacterized protein</fullName>
    </submittedName>
</protein>
<evidence type="ECO:0000313" key="2">
    <source>
        <dbReference type="Proteomes" id="UP000007947"/>
    </source>
</evidence>
<dbReference type="AlphaFoldDB" id="F5XT78"/>
<dbReference type="EMBL" id="AP012204">
    <property type="protein sequence ID" value="BAK34950.1"/>
    <property type="molecule type" value="Genomic_DNA"/>
</dbReference>